<dbReference type="EMBL" id="KE343728">
    <property type="protein sequence ID" value="EXB39670.1"/>
    <property type="molecule type" value="Genomic_DNA"/>
</dbReference>
<dbReference type="STRING" id="981085.W9QKW4"/>
<evidence type="ECO:0000313" key="1">
    <source>
        <dbReference type="EMBL" id="EXB39670.1"/>
    </source>
</evidence>
<dbReference type="Proteomes" id="UP000030645">
    <property type="component" value="Unassembled WGS sequence"/>
</dbReference>
<dbReference type="AlphaFoldDB" id="W9QKW4"/>
<protein>
    <recommendedName>
        <fullName evidence="3">Copia protein</fullName>
    </recommendedName>
</protein>
<organism evidence="1 2">
    <name type="scientific">Morus notabilis</name>
    <dbReference type="NCBI Taxonomy" id="981085"/>
    <lineage>
        <taxon>Eukaryota</taxon>
        <taxon>Viridiplantae</taxon>
        <taxon>Streptophyta</taxon>
        <taxon>Embryophyta</taxon>
        <taxon>Tracheophyta</taxon>
        <taxon>Spermatophyta</taxon>
        <taxon>Magnoliopsida</taxon>
        <taxon>eudicotyledons</taxon>
        <taxon>Gunneridae</taxon>
        <taxon>Pentapetalae</taxon>
        <taxon>rosids</taxon>
        <taxon>fabids</taxon>
        <taxon>Rosales</taxon>
        <taxon>Moraceae</taxon>
        <taxon>Moreae</taxon>
        <taxon>Morus</taxon>
    </lineage>
</organism>
<evidence type="ECO:0000313" key="2">
    <source>
        <dbReference type="Proteomes" id="UP000030645"/>
    </source>
</evidence>
<sequence>MEDIGFLNTRLWRKDCSRSKNSSYYPNRPPACEATKEATWLRKFLTDLEVVPYMDKPIKLYCDNSGAVANLKKPKSHKNAKHIERKCHLIRDIVDRGDVAVLQIASENNLVNPFMKTLPLNEFNRHLEGFGIRDMTHLF</sequence>
<dbReference type="eggNOG" id="KOG0017">
    <property type="taxonomic scope" value="Eukaryota"/>
</dbReference>
<reference evidence="2" key="1">
    <citation type="submission" date="2013-01" db="EMBL/GenBank/DDBJ databases">
        <title>Draft Genome Sequence of a Mulberry Tree, Morus notabilis C.K. Schneid.</title>
        <authorList>
            <person name="He N."/>
            <person name="Zhao S."/>
        </authorList>
    </citation>
    <scope>NUCLEOTIDE SEQUENCE</scope>
</reference>
<accession>W9QKW4</accession>
<evidence type="ECO:0008006" key="3">
    <source>
        <dbReference type="Google" id="ProtNLM"/>
    </source>
</evidence>
<keyword evidence="2" id="KW-1185">Reference proteome</keyword>
<dbReference type="CDD" id="cd09272">
    <property type="entry name" value="RNase_HI_RT_Ty1"/>
    <property type="match status" value="1"/>
</dbReference>
<gene>
    <name evidence="1" type="ORF">L484_017145</name>
</gene>
<proteinExistence type="predicted"/>
<name>W9QKW4_9ROSA</name>